<keyword evidence="2" id="KW-0680">Restriction system</keyword>
<evidence type="ECO:0000256" key="3">
    <source>
        <dbReference type="ARBA" id="ARBA00023125"/>
    </source>
</evidence>
<proteinExistence type="inferred from homology"/>
<dbReference type="OrthoDB" id="9811611at2"/>
<dbReference type="InterPro" id="IPR000055">
    <property type="entry name" value="Restrct_endonuc_typeI_TRD"/>
</dbReference>
<dbReference type="GO" id="GO:0003677">
    <property type="term" value="F:DNA binding"/>
    <property type="evidence" value="ECO:0007669"/>
    <property type="project" value="UniProtKB-KW"/>
</dbReference>
<feature type="domain" description="Type I restriction modification DNA specificity" evidence="4">
    <location>
        <begin position="274"/>
        <end position="384"/>
    </location>
</feature>
<dbReference type="InterPro" id="IPR044946">
    <property type="entry name" value="Restrct_endonuc_typeI_TRD_sf"/>
</dbReference>
<dbReference type="EMBL" id="VWXL01000060">
    <property type="protein sequence ID" value="MVB11571.1"/>
    <property type="molecule type" value="Genomic_DNA"/>
</dbReference>
<gene>
    <name evidence="5" type="ORF">CAFE_22910</name>
</gene>
<evidence type="ECO:0000313" key="6">
    <source>
        <dbReference type="Proteomes" id="UP000469440"/>
    </source>
</evidence>
<comment type="caution">
    <text evidence="5">The sequence shown here is derived from an EMBL/GenBank/DDBJ whole genome shotgun (WGS) entry which is preliminary data.</text>
</comment>
<comment type="similarity">
    <text evidence="1">Belongs to the type-I restriction system S methylase family.</text>
</comment>
<keyword evidence="6" id="KW-1185">Reference proteome</keyword>
<keyword evidence="3" id="KW-0238">DNA-binding</keyword>
<evidence type="ECO:0000256" key="2">
    <source>
        <dbReference type="ARBA" id="ARBA00022747"/>
    </source>
</evidence>
<dbReference type="Pfam" id="PF01420">
    <property type="entry name" value="Methylase_S"/>
    <property type="match status" value="1"/>
</dbReference>
<dbReference type="Gene3D" id="3.90.220.20">
    <property type="entry name" value="DNA methylase specificity domains"/>
    <property type="match status" value="2"/>
</dbReference>
<dbReference type="SUPFAM" id="SSF116734">
    <property type="entry name" value="DNA methylase specificity domain"/>
    <property type="match status" value="2"/>
</dbReference>
<evidence type="ECO:0000259" key="4">
    <source>
        <dbReference type="Pfam" id="PF01420"/>
    </source>
</evidence>
<dbReference type="AlphaFoldDB" id="A0A6N8I0B7"/>
<name>A0A6N8I0B7_9FIRM</name>
<sequence>MNDTPKIRFKEFTDKWEQRKVGDFLIVSRVVGHTGIDARKLTVKLWGKGVVEKTDLYGGSENTQYYIRRAGQFMYGKLDFLHAAFGIVPESLDKYESTLDSPAFDMKNIDGQFFLNRVTQEDFYLKNGMVANGSRKAKRIHEDTFLDMPISVPSFEEQVCIGELLVGLDDLITLHQRKYNQMINVKKSMLGRLFPYAGAENPQIRFGFSENWEEVKLGNIVSPYSDPVETPHDGYIRLGIRSHGKGTFHDYVQPGQELETAQMHRVAAHKFIVNITFGWEHAVAITNQQDAGKLVSHRFPQFSMTDSIDDSFLKYVILDERFKHHLFLSSPGGAGRNRVLNIPQMLEYKTRIPKIEEQRQIAGLLDSVNNLIDLYADKVQKLKQIKSACLDGMFI</sequence>
<accession>A0A6N8I0B7</accession>
<dbReference type="PANTHER" id="PTHR30408:SF12">
    <property type="entry name" value="TYPE I RESTRICTION ENZYME MJAVIII SPECIFICITY SUBUNIT"/>
    <property type="match status" value="1"/>
</dbReference>
<evidence type="ECO:0000256" key="1">
    <source>
        <dbReference type="ARBA" id="ARBA00010923"/>
    </source>
</evidence>
<protein>
    <submittedName>
        <fullName evidence="5">Type I restriction modification DNA specificity domain protein</fullName>
    </submittedName>
</protein>
<reference evidence="5 6" key="1">
    <citation type="submission" date="2019-09" db="EMBL/GenBank/DDBJ databases">
        <title>Genome sequence of Clostridium sp. EA1.</title>
        <authorList>
            <person name="Poehlein A."/>
            <person name="Bengelsdorf F.R."/>
            <person name="Daniel R."/>
        </authorList>
    </citation>
    <scope>NUCLEOTIDE SEQUENCE [LARGE SCALE GENOMIC DNA]</scope>
    <source>
        <strain evidence="5 6">EA1</strain>
    </source>
</reference>
<evidence type="ECO:0000313" key="5">
    <source>
        <dbReference type="EMBL" id="MVB11571.1"/>
    </source>
</evidence>
<organism evidence="5 6">
    <name type="scientific">Caproicibacter fermentans</name>
    <dbReference type="NCBI Taxonomy" id="2576756"/>
    <lineage>
        <taxon>Bacteria</taxon>
        <taxon>Bacillati</taxon>
        <taxon>Bacillota</taxon>
        <taxon>Clostridia</taxon>
        <taxon>Eubacteriales</taxon>
        <taxon>Acutalibacteraceae</taxon>
        <taxon>Caproicibacter</taxon>
    </lineage>
</organism>
<dbReference type="Proteomes" id="UP000469440">
    <property type="component" value="Unassembled WGS sequence"/>
</dbReference>
<dbReference type="GO" id="GO:0009307">
    <property type="term" value="P:DNA restriction-modification system"/>
    <property type="evidence" value="ECO:0007669"/>
    <property type="project" value="UniProtKB-KW"/>
</dbReference>
<dbReference type="PANTHER" id="PTHR30408">
    <property type="entry name" value="TYPE-1 RESTRICTION ENZYME ECOKI SPECIFICITY PROTEIN"/>
    <property type="match status" value="1"/>
</dbReference>
<dbReference type="RefSeq" id="WP_156990729.1">
    <property type="nucleotide sequence ID" value="NZ_VWXL01000060.1"/>
</dbReference>
<dbReference type="InterPro" id="IPR052021">
    <property type="entry name" value="Type-I_RS_S_subunit"/>
</dbReference>